<feature type="compositionally biased region" description="Polar residues" evidence="1">
    <location>
        <begin position="35"/>
        <end position="65"/>
    </location>
</feature>
<feature type="compositionally biased region" description="Polar residues" evidence="1">
    <location>
        <begin position="73"/>
        <end position="85"/>
    </location>
</feature>
<protein>
    <recommendedName>
        <fullName evidence="5">YkuD domain-containing protein</fullName>
    </recommendedName>
</protein>
<feature type="compositionally biased region" description="Polar residues" evidence="1">
    <location>
        <begin position="110"/>
        <end position="122"/>
    </location>
</feature>
<name>A0A2T1GNN5_9CYAN</name>
<feature type="signal peptide" evidence="2">
    <location>
        <begin position="1"/>
        <end position="19"/>
    </location>
</feature>
<feature type="chain" id="PRO_5015526097" description="YkuD domain-containing protein" evidence="2">
    <location>
        <begin position="20"/>
        <end position="316"/>
    </location>
</feature>
<feature type="region of interest" description="Disordered" evidence="1">
    <location>
        <begin position="102"/>
        <end position="131"/>
    </location>
</feature>
<keyword evidence="2" id="KW-0732">Signal</keyword>
<organism evidence="3 4">
    <name type="scientific">Chamaesiphon polymorphus CCALA 037</name>
    <dbReference type="NCBI Taxonomy" id="2107692"/>
    <lineage>
        <taxon>Bacteria</taxon>
        <taxon>Bacillati</taxon>
        <taxon>Cyanobacteriota</taxon>
        <taxon>Cyanophyceae</taxon>
        <taxon>Gomontiellales</taxon>
        <taxon>Chamaesiphonaceae</taxon>
        <taxon>Chamaesiphon</taxon>
    </lineage>
</organism>
<comment type="caution">
    <text evidence="3">The sequence shown here is derived from an EMBL/GenBank/DDBJ whole genome shotgun (WGS) entry which is preliminary data.</text>
</comment>
<dbReference type="OrthoDB" id="555330at2"/>
<evidence type="ECO:0000256" key="2">
    <source>
        <dbReference type="SAM" id="SignalP"/>
    </source>
</evidence>
<evidence type="ECO:0000313" key="3">
    <source>
        <dbReference type="EMBL" id="PSB59533.1"/>
    </source>
</evidence>
<evidence type="ECO:0000256" key="1">
    <source>
        <dbReference type="SAM" id="MobiDB-lite"/>
    </source>
</evidence>
<sequence>MHKVLIVARTLGWCAVALAICSCNSNSPSNAQNISSIANPVSSPNPLAQPAQPSIEKSTPDSVVRSSPAEVSKSPQMGTTPSESVVSEPYVNPLDSIALNAKQRIANDPTARSKSAALTPTRLNPDANDSKAQIQQLSKALALTKQQPQSPSQNRISASASCRAFPCLILSRDPSNAQNRFNNPIYKLTAYRDRTSDSIFQLDAVTGRGFTQARNRYQSDTDAPLPDGSYSVVPTVVKGTIREVGGTMVPIFPKPGFNPRMRRTALGIHWDPSFDKDNKEDGTSGCIGMTNKYDYHKVRDFVLKYRPRSLEVRITR</sequence>
<dbReference type="EMBL" id="PVWO01000004">
    <property type="protein sequence ID" value="PSB59533.1"/>
    <property type="molecule type" value="Genomic_DNA"/>
</dbReference>
<dbReference type="RefSeq" id="WP_106299388.1">
    <property type="nucleotide sequence ID" value="NZ_PVWO01000004.1"/>
</dbReference>
<keyword evidence="4" id="KW-1185">Reference proteome</keyword>
<proteinExistence type="predicted"/>
<dbReference type="Proteomes" id="UP000238937">
    <property type="component" value="Unassembled WGS sequence"/>
</dbReference>
<evidence type="ECO:0000313" key="4">
    <source>
        <dbReference type="Proteomes" id="UP000238937"/>
    </source>
</evidence>
<gene>
    <name evidence="3" type="ORF">C7B77_00640</name>
</gene>
<dbReference type="PROSITE" id="PS51257">
    <property type="entry name" value="PROKAR_LIPOPROTEIN"/>
    <property type="match status" value="1"/>
</dbReference>
<evidence type="ECO:0008006" key="5">
    <source>
        <dbReference type="Google" id="ProtNLM"/>
    </source>
</evidence>
<reference evidence="3 4" key="1">
    <citation type="submission" date="2018-03" db="EMBL/GenBank/DDBJ databases">
        <title>The ancient ancestry and fast evolution of plastids.</title>
        <authorList>
            <person name="Moore K.R."/>
            <person name="Magnabosco C."/>
            <person name="Momper L."/>
            <person name="Gold D.A."/>
            <person name="Bosak T."/>
            <person name="Fournier G.P."/>
        </authorList>
    </citation>
    <scope>NUCLEOTIDE SEQUENCE [LARGE SCALE GENOMIC DNA]</scope>
    <source>
        <strain evidence="3 4">CCALA 037</strain>
    </source>
</reference>
<feature type="region of interest" description="Disordered" evidence="1">
    <location>
        <begin position="35"/>
        <end position="87"/>
    </location>
</feature>
<accession>A0A2T1GNN5</accession>
<dbReference type="AlphaFoldDB" id="A0A2T1GNN5"/>